<dbReference type="PANTHER" id="PTHR46797">
    <property type="entry name" value="HTH-TYPE TRANSCRIPTIONAL REGULATOR"/>
    <property type="match status" value="1"/>
</dbReference>
<dbReference type="CDD" id="cd00093">
    <property type="entry name" value="HTH_XRE"/>
    <property type="match status" value="1"/>
</dbReference>
<reference evidence="3" key="1">
    <citation type="journal article" date="2014" name="Int. J. Syst. Evol. Microbiol.">
        <title>Complete genome sequence of Corynebacterium casei LMG S-19264T (=DSM 44701T), isolated from a smear-ripened cheese.</title>
        <authorList>
            <consortium name="US DOE Joint Genome Institute (JGI-PGF)"/>
            <person name="Walter F."/>
            <person name="Albersmeier A."/>
            <person name="Kalinowski J."/>
            <person name="Ruckert C."/>
        </authorList>
    </citation>
    <scope>NUCLEOTIDE SEQUENCE</scope>
    <source>
        <strain evidence="3">CGMCC 1.15447</strain>
    </source>
</reference>
<dbReference type="GO" id="GO:0005829">
    <property type="term" value="C:cytosol"/>
    <property type="evidence" value="ECO:0007669"/>
    <property type="project" value="TreeGrafter"/>
</dbReference>
<dbReference type="EMBL" id="BMJB01000002">
    <property type="protein sequence ID" value="GGA74737.1"/>
    <property type="molecule type" value="Genomic_DNA"/>
</dbReference>
<keyword evidence="1" id="KW-0238">DNA-binding</keyword>
<feature type="domain" description="HTH cro/C1-type" evidence="2">
    <location>
        <begin position="41"/>
        <end position="95"/>
    </location>
</feature>
<name>A0A916RX90_9BACT</name>
<dbReference type="Gene3D" id="1.10.260.40">
    <property type="entry name" value="lambda repressor-like DNA-binding domains"/>
    <property type="match status" value="1"/>
</dbReference>
<dbReference type="Proteomes" id="UP000648801">
    <property type="component" value="Unassembled WGS sequence"/>
</dbReference>
<proteinExistence type="predicted"/>
<dbReference type="SUPFAM" id="SSF47413">
    <property type="entry name" value="lambda repressor-like DNA-binding domains"/>
    <property type="match status" value="1"/>
</dbReference>
<dbReference type="SMART" id="SM00530">
    <property type="entry name" value="HTH_XRE"/>
    <property type="match status" value="1"/>
</dbReference>
<accession>A0A916RX90</accession>
<sequence length="149" mass="16973">MTNAKFLFTLWLMADMQTLPADLPNDHEAALPISINIGTTIRGYRLQKGMSQGDIEKRTGLLRCYLSRVENGHTVPSLETLQKIARALDLQLSEFFAEEIIAKEMSSLNLSEDEIRFLTQVQRYSAHLNESDRRLLLAMVRKFAQTTLS</sequence>
<protein>
    <recommendedName>
        <fullName evidence="2">HTH cro/C1-type domain-containing protein</fullName>
    </recommendedName>
</protein>
<evidence type="ECO:0000313" key="4">
    <source>
        <dbReference type="Proteomes" id="UP000648801"/>
    </source>
</evidence>
<dbReference type="GO" id="GO:0003700">
    <property type="term" value="F:DNA-binding transcription factor activity"/>
    <property type="evidence" value="ECO:0007669"/>
    <property type="project" value="TreeGrafter"/>
</dbReference>
<dbReference type="PROSITE" id="PS50943">
    <property type="entry name" value="HTH_CROC1"/>
    <property type="match status" value="1"/>
</dbReference>
<reference evidence="3" key="2">
    <citation type="submission" date="2020-09" db="EMBL/GenBank/DDBJ databases">
        <authorList>
            <person name="Sun Q."/>
            <person name="Zhou Y."/>
        </authorList>
    </citation>
    <scope>NUCLEOTIDE SEQUENCE</scope>
    <source>
        <strain evidence="3">CGMCC 1.15447</strain>
    </source>
</reference>
<dbReference type="AlphaFoldDB" id="A0A916RX90"/>
<gene>
    <name evidence="3" type="ORF">GCM10011507_27670</name>
</gene>
<dbReference type="GO" id="GO:0003677">
    <property type="term" value="F:DNA binding"/>
    <property type="evidence" value="ECO:0007669"/>
    <property type="project" value="UniProtKB-KW"/>
</dbReference>
<dbReference type="InterPro" id="IPR010982">
    <property type="entry name" value="Lambda_DNA-bd_dom_sf"/>
</dbReference>
<dbReference type="InterPro" id="IPR050807">
    <property type="entry name" value="TransReg_Diox_bact_type"/>
</dbReference>
<evidence type="ECO:0000256" key="1">
    <source>
        <dbReference type="ARBA" id="ARBA00023125"/>
    </source>
</evidence>
<dbReference type="Pfam" id="PF01381">
    <property type="entry name" value="HTH_3"/>
    <property type="match status" value="1"/>
</dbReference>
<evidence type="ECO:0000313" key="3">
    <source>
        <dbReference type="EMBL" id="GGA74737.1"/>
    </source>
</evidence>
<dbReference type="PANTHER" id="PTHR46797:SF1">
    <property type="entry name" value="METHYLPHOSPHONATE SYNTHASE"/>
    <property type="match status" value="1"/>
</dbReference>
<dbReference type="InterPro" id="IPR001387">
    <property type="entry name" value="Cro/C1-type_HTH"/>
</dbReference>
<organism evidence="3 4">
    <name type="scientific">Edaphobacter acidisoli</name>
    <dbReference type="NCBI Taxonomy" id="2040573"/>
    <lineage>
        <taxon>Bacteria</taxon>
        <taxon>Pseudomonadati</taxon>
        <taxon>Acidobacteriota</taxon>
        <taxon>Terriglobia</taxon>
        <taxon>Terriglobales</taxon>
        <taxon>Acidobacteriaceae</taxon>
        <taxon>Edaphobacter</taxon>
    </lineage>
</organism>
<evidence type="ECO:0000259" key="2">
    <source>
        <dbReference type="PROSITE" id="PS50943"/>
    </source>
</evidence>
<keyword evidence="4" id="KW-1185">Reference proteome</keyword>
<comment type="caution">
    <text evidence="3">The sequence shown here is derived from an EMBL/GenBank/DDBJ whole genome shotgun (WGS) entry which is preliminary data.</text>
</comment>